<feature type="non-terminal residue" evidence="1">
    <location>
        <position position="117"/>
    </location>
</feature>
<comment type="caution">
    <text evidence="1">The sequence shown here is derived from an EMBL/GenBank/DDBJ whole genome shotgun (WGS) entry which is preliminary data.</text>
</comment>
<evidence type="ECO:0000313" key="1">
    <source>
        <dbReference type="EMBL" id="CAD1469991.1"/>
    </source>
</evidence>
<protein>
    <submittedName>
        <fullName evidence="1">Uncharacterized protein</fullName>
    </submittedName>
</protein>
<dbReference type="Proteomes" id="UP000752696">
    <property type="component" value="Unassembled WGS sequence"/>
</dbReference>
<keyword evidence="2" id="KW-1185">Reference proteome</keyword>
<name>A0A6V7GX11_9HYME</name>
<gene>
    <name evidence="1" type="ORF">MHI_LOCUS171483</name>
</gene>
<dbReference type="OrthoDB" id="10341544at2759"/>
<sequence>MFLRYRSIVAFVDCPRTPVQIKSDSRSDSVWLRLSLWPPFLLSHSVALACPLDKTTFDRDDWLSTEASVSGGTTVACHGFPGIATPVTSSRRYRLTVIVVRDHSLAGGSGGGSGGGG</sequence>
<proteinExistence type="predicted"/>
<accession>A0A6V7GX11</accession>
<organism evidence="1 2">
    <name type="scientific">Heterotrigona itama</name>
    <dbReference type="NCBI Taxonomy" id="395501"/>
    <lineage>
        <taxon>Eukaryota</taxon>
        <taxon>Metazoa</taxon>
        <taxon>Ecdysozoa</taxon>
        <taxon>Arthropoda</taxon>
        <taxon>Hexapoda</taxon>
        <taxon>Insecta</taxon>
        <taxon>Pterygota</taxon>
        <taxon>Neoptera</taxon>
        <taxon>Endopterygota</taxon>
        <taxon>Hymenoptera</taxon>
        <taxon>Apocrita</taxon>
        <taxon>Aculeata</taxon>
        <taxon>Apoidea</taxon>
        <taxon>Anthophila</taxon>
        <taxon>Apidae</taxon>
        <taxon>Heterotrigona</taxon>
    </lineage>
</organism>
<dbReference type="AlphaFoldDB" id="A0A6V7GX11"/>
<dbReference type="EMBL" id="CAJDYZ010003277">
    <property type="protein sequence ID" value="CAD1469991.1"/>
    <property type="molecule type" value="Genomic_DNA"/>
</dbReference>
<evidence type="ECO:0000313" key="2">
    <source>
        <dbReference type="Proteomes" id="UP000752696"/>
    </source>
</evidence>
<reference evidence="1" key="1">
    <citation type="submission" date="2020-07" db="EMBL/GenBank/DDBJ databases">
        <authorList>
            <person name="Nazaruddin N."/>
        </authorList>
    </citation>
    <scope>NUCLEOTIDE SEQUENCE</scope>
</reference>